<proteinExistence type="predicted"/>
<dbReference type="Proteomes" id="UP000013201">
    <property type="component" value="Unassembled WGS sequence"/>
</dbReference>
<reference evidence="1 2" key="1">
    <citation type="submission" date="2013-03" db="EMBL/GenBank/DDBJ databases">
        <authorList>
            <person name="Le V."/>
        </authorList>
    </citation>
    <scope>NUCLEOTIDE SEQUENCE [LARGE SCALE GENOMIC DNA]</scope>
    <source>
        <strain evidence="1 2">BiD32</strain>
    </source>
</reference>
<name>N1MWN1_9SPHN</name>
<gene>
    <name evidence="1" type="ORF">EBBID32_43530</name>
</gene>
<dbReference type="AlphaFoldDB" id="N1MWN1"/>
<accession>N1MWN1</accession>
<comment type="caution">
    <text evidence="1">The sequence shown here is derived from an EMBL/GenBank/DDBJ whole genome shotgun (WGS) entry which is preliminary data.</text>
</comment>
<reference evidence="2" key="2">
    <citation type="submission" date="2013-04" db="EMBL/GenBank/DDBJ databases">
        <title>Bisphenol A degrading Sphingobium sp. strain BiD32.</title>
        <authorList>
            <person name="Nielsen J.L."/>
            <person name="Zhou N.A."/>
            <person name="Kjeldal H."/>
        </authorList>
    </citation>
    <scope>NUCLEOTIDE SEQUENCE [LARGE SCALE GENOMIC DNA]</scope>
    <source>
        <strain evidence="2">BiD32</strain>
    </source>
</reference>
<evidence type="ECO:0000313" key="1">
    <source>
        <dbReference type="EMBL" id="CCW19982.1"/>
    </source>
</evidence>
<organism evidence="1 2">
    <name type="scientific">Sphingobium indicum BiD32</name>
    <dbReference type="NCBI Taxonomy" id="1301087"/>
    <lineage>
        <taxon>Bacteria</taxon>
        <taxon>Pseudomonadati</taxon>
        <taxon>Pseudomonadota</taxon>
        <taxon>Alphaproteobacteria</taxon>
        <taxon>Sphingomonadales</taxon>
        <taxon>Sphingomonadaceae</taxon>
        <taxon>Sphingobium</taxon>
    </lineage>
</organism>
<sequence length="50" mass="5558">MLLLARCLDWLCLAFASGVQDEMRLNDLIVGHTPQSTAVHEATARSLPHR</sequence>
<protein>
    <submittedName>
        <fullName evidence="1">Uncharacterized protein</fullName>
    </submittedName>
</protein>
<keyword evidence="2" id="KW-1185">Reference proteome</keyword>
<dbReference type="EMBL" id="CAVK010000242">
    <property type="protein sequence ID" value="CCW19982.1"/>
    <property type="molecule type" value="Genomic_DNA"/>
</dbReference>
<evidence type="ECO:0000313" key="2">
    <source>
        <dbReference type="Proteomes" id="UP000013201"/>
    </source>
</evidence>